<dbReference type="Proteomes" id="UP000680865">
    <property type="component" value="Unassembled WGS sequence"/>
</dbReference>
<accession>A0A919T0P3</accession>
<sequence>MTRLLRRITSASLFSLGEALIRGSEALDRGDDDRPARIIPPAKVGRWAIWEVPLHPAAEDYLLGRYRTRWVAELIARRMVVTHNVMRYEVRPVDRRATVTGS</sequence>
<dbReference type="RefSeq" id="WP_213002620.1">
    <property type="nucleotide sequence ID" value="NZ_BAAATW010000006.1"/>
</dbReference>
<name>A0A919T0P3_9ACTN</name>
<comment type="caution">
    <text evidence="1">The sequence shown here is derived from an EMBL/GenBank/DDBJ whole genome shotgun (WGS) entry which is preliminary data.</text>
</comment>
<proteinExistence type="predicted"/>
<keyword evidence="2" id="KW-1185">Reference proteome</keyword>
<gene>
    <name evidence="1" type="ORF">Aco04nite_82510</name>
</gene>
<dbReference type="AlphaFoldDB" id="A0A919T0P3"/>
<dbReference type="EMBL" id="BOQP01000052">
    <property type="protein sequence ID" value="GIM82637.1"/>
    <property type="molecule type" value="Genomic_DNA"/>
</dbReference>
<protein>
    <submittedName>
        <fullName evidence="1">Uncharacterized protein</fullName>
    </submittedName>
</protein>
<evidence type="ECO:0000313" key="1">
    <source>
        <dbReference type="EMBL" id="GIM82637.1"/>
    </source>
</evidence>
<reference evidence="1" key="1">
    <citation type="submission" date="2021-03" db="EMBL/GenBank/DDBJ databases">
        <title>Whole genome shotgun sequence of Actinoplanes consettensis NBRC 14913.</title>
        <authorList>
            <person name="Komaki H."/>
            <person name="Tamura T."/>
        </authorList>
    </citation>
    <scope>NUCLEOTIDE SEQUENCE</scope>
    <source>
        <strain evidence="1">NBRC 14913</strain>
    </source>
</reference>
<evidence type="ECO:0000313" key="2">
    <source>
        <dbReference type="Proteomes" id="UP000680865"/>
    </source>
</evidence>
<organism evidence="1 2">
    <name type="scientific">Winogradskya consettensis</name>
    <dbReference type="NCBI Taxonomy" id="113560"/>
    <lineage>
        <taxon>Bacteria</taxon>
        <taxon>Bacillati</taxon>
        <taxon>Actinomycetota</taxon>
        <taxon>Actinomycetes</taxon>
        <taxon>Micromonosporales</taxon>
        <taxon>Micromonosporaceae</taxon>
        <taxon>Winogradskya</taxon>
    </lineage>
</organism>